<evidence type="ECO:0000256" key="1">
    <source>
        <dbReference type="ARBA" id="ARBA00023125"/>
    </source>
</evidence>
<evidence type="ECO:0000259" key="2">
    <source>
        <dbReference type="PROSITE" id="PS50943"/>
    </source>
</evidence>
<dbReference type="CDD" id="cd00093">
    <property type="entry name" value="HTH_XRE"/>
    <property type="match status" value="1"/>
</dbReference>
<gene>
    <name evidence="3" type="ORF">OGZ51_06405</name>
</gene>
<sequence length="246" mass="28969">MTYIIDNFATNLTRLRKERNLSQKELAEKLDISTQTISNIEKRKAYPTFANLDKIAEFFEATPAQLFGTSTQIELEISRSNIDEFNKKAREIIEANELFNKFYDKIATNAFEITDGFFAETYQFINNLLYLNATDNEAFEEEPRIDSIMNYILELMRDNDTFDFVTSLAQVERLFVERQKTVTYENGEEHELYWDLEHTHHTTDEAGKAVKIREIDKILGNKVRMDKISKLAEDIRTIENYNKKER</sequence>
<evidence type="ECO:0000313" key="3">
    <source>
        <dbReference type="EMBL" id="MDG4983777.1"/>
    </source>
</evidence>
<dbReference type="PANTHER" id="PTHR46558:SF4">
    <property type="entry name" value="DNA-BIDING PHAGE PROTEIN"/>
    <property type="match status" value="1"/>
</dbReference>
<dbReference type="EMBL" id="JAOWLY010000005">
    <property type="protein sequence ID" value="MDG4983777.1"/>
    <property type="molecule type" value="Genomic_DNA"/>
</dbReference>
<feature type="domain" description="HTH cro/C1-type" evidence="2">
    <location>
        <begin position="12"/>
        <end position="66"/>
    </location>
</feature>
<protein>
    <submittedName>
        <fullName evidence="3">Helix-turn-helix transcriptional regulator</fullName>
    </submittedName>
</protein>
<dbReference type="SMART" id="SM00530">
    <property type="entry name" value="HTH_XRE"/>
    <property type="match status" value="1"/>
</dbReference>
<dbReference type="PANTHER" id="PTHR46558">
    <property type="entry name" value="TRACRIPTIONAL REGULATORY PROTEIN-RELATED-RELATED"/>
    <property type="match status" value="1"/>
</dbReference>
<dbReference type="GO" id="GO:0003677">
    <property type="term" value="F:DNA binding"/>
    <property type="evidence" value="ECO:0007669"/>
    <property type="project" value="UniProtKB-KW"/>
</dbReference>
<comment type="caution">
    <text evidence="3">The sequence shown here is derived from an EMBL/GenBank/DDBJ whole genome shotgun (WGS) entry which is preliminary data.</text>
</comment>
<dbReference type="SUPFAM" id="SSF47413">
    <property type="entry name" value="lambda repressor-like DNA-binding domains"/>
    <property type="match status" value="1"/>
</dbReference>
<organism evidence="3 4">
    <name type="scientific">Lactococcus lactis</name>
    <dbReference type="NCBI Taxonomy" id="1358"/>
    <lineage>
        <taxon>Bacteria</taxon>
        <taxon>Bacillati</taxon>
        <taxon>Bacillota</taxon>
        <taxon>Bacilli</taxon>
        <taxon>Lactobacillales</taxon>
        <taxon>Streptococcaceae</taxon>
        <taxon>Lactococcus</taxon>
    </lineage>
</organism>
<dbReference type="InterPro" id="IPR001387">
    <property type="entry name" value="Cro/C1-type_HTH"/>
</dbReference>
<dbReference type="RefSeq" id="WP_278228883.1">
    <property type="nucleotide sequence ID" value="NZ_JAOWLY010000005.1"/>
</dbReference>
<reference evidence="3" key="1">
    <citation type="submission" date="2022-10" db="EMBL/GenBank/DDBJ databases">
        <authorList>
            <person name="Turner M.S."/>
            <person name="Huang W."/>
        </authorList>
    </citation>
    <scope>NUCLEOTIDE SEQUENCE</scope>
    <source>
        <strain evidence="3">3</strain>
    </source>
</reference>
<keyword evidence="1" id="KW-0238">DNA-binding</keyword>
<dbReference type="Gene3D" id="1.10.260.40">
    <property type="entry name" value="lambda repressor-like DNA-binding domains"/>
    <property type="match status" value="1"/>
</dbReference>
<accession>A0A9X4NHE8</accession>
<proteinExistence type="predicted"/>
<dbReference type="Proteomes" id="UP001152614">
    <property type="component" value="Unassembled WGS sequence"/>
</dbReference>
<reference evidence="3" key="2">
    <citation type="journal article" date="2023" name="Food Microbiol.">
        <title>Evaluation of the fermentation potential of lactic acid bacteria isolated from herbs, fruits and vegetables as starter cultures in nut-based milk alternatives.</title>
        <authorList>
            <person name="Huang W."/>
            <person name="Dong A."/>
            <person name="Pham H.T."/>
            <person name="Zhou C."/>
            <person name="Huo Z."/>
            <person name="Watjen A.P."/>
            <person name="Prakash S."/>
            <person name="Bang-Berthelsen C.H."/>
            <person name="Turner M.S."/>
        </authorList>
    </citation>
    <scope>NUCLEOTIDE SEQUENCE</scope>
    <source>
        <strain evidence="3">3</strain>
    </source>
</reference>
<dbReference type="Pfam" id="PF01381">
    <property type="entry name" value="HTH_3"/>
    <property type="match status" value="1"/>
</dbReference>
<name>A0A9X4NHE8_9LACT</name>
<dbReference type="AlphaFoldDB" id="A0A9X4NHE8"/>
<dbReference type="InterPro" id="IPR010982">
    <property type="entry name" value="Lambda_DNA-bd_dom_sf"/>
</dbReference>
<evidence type="ECO:0000313" key="4">
    <source>
        <dbReference type="Proteomes" id="UP001152614"/>
    </source>
</evidence>
<dbReference type="PROSITE" id="PS50943">
    <property type="entry name" value="HTH_CROC1"/>
    <property type="match status" value="1"/>
</dbReference>